<dbReference type="EMBL" id="FLMQ01000045">
    <property type="protein sequence ID" value="SBP87035.1"/>
    <property type="molecule type" value="Genomic_DNA"/>
</dbReference>
<protein>
    <submittedName>
        <fullName evidence="1">Uncharacterized protein</fullName>
    </submittedName>
</protein>
<organism evidence="1 2">
    <name type="scientific">Thiomonas delicata</name>
    <name type="common">Thiomonas cuprina</name>
    <dbReference type="NCBI Taxonomy" id="364030"/>
    <lineage>
        <taxon>Bacteria</taxon>
        <taxon>Pseudomonadati</taxon>
        <taxon>Pseudomonadota</taxon>
        <taxon>Betaproteobacteria</taxon>
        <taxon>Burkholderiales</taxon>
        <taxon>Thiomonas</taxon>
    </lineage>
</organism>
<sequence length="47" mass="5386">MPNIGMTQVVLFRSPKLAVLSPTKITYKLLKNKRKMTYPHKTASSCY</sequence>
<evidence type="ECO:0000313" key="1">
    <source>
        <dbReference type="EMBL" id="SBP87035.1"/>
    </source>
</evidence>
<proteinExistence type="predicted"/>
<accession>A0A238D1B4</accession>
<gene>
    <name evidence="1" type="ORF">THIARS_50283</name>
</gene>
<keyword evidence="2" id="KW-1185">Reference proteome</keyword>
<dbReference type="Proteomes" id="UP000214566">
    <property type="component" value="Unassembled WGS sequence"/>
</dbReference>
<dbReference type="AlphaFoldDB" id="A0A238D1B4"/>
<reference evidence="1 2" key="1">
    <citation type="submission" date="2016-06" db="EMBL/GenBank/DDBJ databases">
        <authorList>
            <person name="Kjaerup R.B."/>
            <person name="Dalgaard T.S."/>
            <person name="Juul-Madsen H.R."/>
        </authorList>
    </citation>
    <scope>NUCLEOTIDE SEQUENCE [LARGE SCALE GENOMIC DNA]</scope>
    <source>
        <strain evidence="1 2">DSM 16361</strain>
    </source>
</reference>
<evidence type="ECO:0000313" key="2">
    <source>
        <dbReference type="Proteomes" id="UP000214566"/>
    </source>
</evidence>
<name>A0A238D1B4_THIDL</name>